<protein>
    <submittedName>
        <fullName evidence="6">SDR family NAD(P)-dependent oxidoreductase</fullName>
    </submittedName>
</protein>
<dbReference type="SUPFAM" id="SSF51735">
    <property type="entry name" value="NAD(P)-binding Rossmann-fold domains"/>
    <property type="match status" value="1"/>
</dbReference>
<dbReference type="PANTHER" id="PTHR44196">
    <property type="entry name" value="DEHYDROGENASE/REDUCTASE SDR FAMILY MEMBER 7B"/>
    <property type="match status" value="1"/>
</dbReference>
<dbReference type="Pfam" id="PF00106">
    <property type="entry name" value="adh_short"/>
    <property type="match status" value="1"/>
</dbReference>
<comment type="similarity">
    <text evidence="1 3">Belongs to the short-chain dehydrogenases/reductases (SDR) family.</text>
</comment>
<dbReference type="NCBIfam" id="NF005495">
    <property type="entry name" value="PRK07109.1"/>
    <property type="match status" value="1"/>
</dbReference>
<keyword evidence="4" id="KW-0812">Transmembrane</keyword>
<dbReference type="SMART" id="SM00822">
    <property type="entry name" value="PKS_KR"/>
    <property type="match status" value="1"/>
</dbReference>
<accession>A0A5C6UJ26</accession>
<keyword evidence="4" id="KW-0472">Membrane</keyword>
<keyword evidence="2" id="KW-0560">Oxidoreductase</keyword>
<evidence type="ECO:0000256" key="1">
    <source>
        <dbReference type="ARBA" id="ARBA00006484"/>
    </source>
</evidence>
<dbReference type="PRINTS" id="PR00081">
    <property type="entry name" value="GDHRDH"/>
</dbReference>
<dbReference type="PANTHER" id="PTHR44196:SF1">
    <property type="entry name" value="DEHYDROGENASE_REDUCTASE SDR FAMILY MEMBER 7B"/>
    <property type="match status" value="1"/>
</dbReference>
<dbReference type="PRINTS" id="PR00080">
    <property type="entry name" value="SDRFAMILY"/>
</dbReference>
<name>A0A5C6UJ26_9SPHN</name>
<evidence type="ECO:0000313" key="6">
    <source>
        <dbReference type="EMBL" id="TXC72470.1"/>
    </source>
</evidence>
<dbReference type="InterPro" id="IPR020904">
    <property type="entry name" value="Sc_DH/Rdtase_CS"/>
</dbReference>
<dbReference type="AlphaFoldDB" id="A0A5C6UJ26"/>
<dbReference type="InterPro" id="IPR002347">
    <property type="entry name" value="SDR_fam"/>
</dbReference>
<evidence type="ECO:0000256" key="4">
    <source>
        <dbReference type="SAM" id="Phobius"/>
    </source>
</evidence>
<dbReference type="OrthoDB" id="9781689at2"/>
<dbReference type="EMBL" id="VOQR01000001">
    <property type="protein sequence ID" value="TXC72470.1"/>
    <property type="molecule type" value="Genomic_DNA"/>
</dbReference>
<dbReference type="GO" id="GO:0016020">
    <property type="term" value="C:membrane"/>
    <property type="evidence" value="ECO:0007669"/>
    <property type="project" value="TreeGrafter"/>
</dbReference>
<proteinExistence type="inferred from homology"/>
<reference evidence="6 7" key="1">
    <citation type="journal article" date="2013" name="Antonie Van Leeuwenhoek">
        <title>Sphingomonas ginsenosidivorax sp. nov., with the ability to transform ginsenosides.</title>
        <authorList>
            <person name="Jin X.F."/>
            <person name="Kim J.K."/>
            <person name="Liu Q.M."/>
            <person name="Kang M.S."/>
            <person name="He D."/>
            <person name="Jin F.X."/>
            <person name="Kim S.C."/>
            <person name="Im W.T."/>
        </authorList>
    </citation>
    <scope>NUCLEOTIDE SEQUENCE [LARGE SCALE GENOMIC DNA]</scope>
    <source>
        <strain evidence="6 7">KHI67</strain>
    </source>
</reference>
<keyword evidence="4" id="KW-1133">Transmembrane helix</keyword>
<feature type="domain" description="Ketoreductase" evidence="5">
    <location>
        <begin position="11"/>
        <end position="196"/>
    </location>
</feature>
<evidence type="ECO:0000259" key="5">
    <source>
        <dbReference type="SMART" id="SM00822"/>
    </source>
</evidence>
<evidence type="ECO:0000256" key="3">
    <source>
        <dbReference type="RuleBase" id="RU000363"/>
    </source>
</evidence>
<organism evidence="6 7">
    <name type="scientific">Sphingomonas ginsenosidivorax</name>
    <dbReference type="NCBI Taxonomy" id="862135"/>
    <lineage>
        <taxon>Bacteria</taxon>
        <taxon>Pseudomonadati</taxon>
        <taxon>Pseudomonadota</taxon>
        <taxon>Alphaproteobacteria</taxon>
        <taxon>Sphingomonadales</taxon>
        <taxon>Sphingomonadaceae</taxon>
        <taxon>Sphingomonas</taxon>
    </lineage>
</organism>
<dbReference type="GO" id="GO:0016491">
    <property type="term" value="F:oxidoreductase activity"/>
    <property type="evidence" value="ECO:0007669"/>
    <property type="project" value="UniProtKB-KW"/>
</dbReference>
<comment type="caution">
    <text evidence="6">The sequence shown here is derived from an EMBL/GenBank/DDBJ whole genome shotgun (WGS) entry which is preliminary data.</text>
</comment>
<dbReference type="InterPro" id="IPR036291">
    <property type="entry name" value="NAD(P)-bd_dom_sf"/>
</dbReference>
<dbReference type="Proteomes" id="UP000321250">
    <property type="component" value="Unassembled WGS sequence"/>
</dbReference>
<dbReference type="InterPro" id="IPR057326">
    <property type="entry name" value="KR_dom"/>
</dbReference>
<evidence type="ECO:0000256" key="2">
    <source>
        <dbReference type="ARBA" id="ARBA00023002"/>
    </source>
</evidence>
<feature type="transmembrane region" description="Helical" evidence="4">
    <location>
        <begin position="312"/>
        <end position="330"/>
    </location>
</feature>
<dbReference type="Gene3D" id="3.40.50.720">
    <property type="entry name" value="NAD(P)-binding Rossmann-like Domain"/>
    <property type="match status" value="1"/>
</dbReference>
<sequence>MAVTLKPLAEQVVVITGASSGIGRATAVMAAERGATVVIAARGVDALEALAAEIAQDGGRAVVIPCDVSDPDAVARLASDAVARCGRIDTWVNNAGVAIAARLEALPLADARRLFDVNFWGVVNGSLAALPYLDRQGGALINLGSFTSDVAAPYMGMYSASKAAIKGYTDALRIELMMDRRPVSVTLIKPAPIATPVLQHQLNLLDHQATMPPPFYRPDDVARTILYAAEHPVRDLFVGGAARFGSVFGQMLPGLADAGAALFARQIFKTSKPPTERPDNLYRPGMPAVVRGDTHGHVARRSVYTALRTRPGTSMAVAGAVLALGLLGFARRA</sequence>
<keyword evidence="7" id="KW-1185">Reference proteome</keyword>
<gene>
    <name evidence="6" type="ORF">FSB78_17075</name>
</gene>
<evidence type="ECO:0000313" key="7">
    <source>
        <dbReference type="Proteomes" id="UP000321250"/>
    </source>
</evidence>
<dbReference type="PROSITE" id="PS00061">
    <property type="entry name" value="ADH_SHORT"/>
    <property type="match status" value="1"/>
</dbReference>